<keyword evidence="5 7" id="KW-1133">Transmembrane helix</keyword>
<keyword evidence="3" id="KW-1003">Cell membrane</keyword>
<feature type="domain" description="ABC transmembrane type-1" evidence="8">
    <location>
        <begin position="46"/>
        <end position="237"/>
    </location>
</feature>
<evidence type="ECO:0000256" key="6">
    <source>
        <dbReference type="ARBA" id="ARBA00023136"/>
    </source>
</evidence>
<evidence type="ECO:0000256" key="1">
    <source>
        <dbReference type="ARBA" id="ARBA00004651"/>
    </source>
</evidence>
<keyword evidence="2 7" id="KW-0813">Transport</keyword>
<feature type="transmembrane region" description="Helical" evidence="7">
    <location>
        <begin position="76"/>
        <end position="94"/>
    </location>
</feature>
<dbReference type="CDD" id="cd06261">
    <property type="entry name" value="TM_PBP2"/>
    <property type="match status" value="1"/>
</dbReference>
<dbReference type="GO" id="GO:0055085">
    <property type="term" value="P:transmembrane transport"/>
    <property type="evidence" value="ECO:0007669"/>
    <property type="project" value="InterPro"/>
</dbReference>
<evidence type="ECO:0000256" key="5">
    <source>
        <dbReference type="ARBA" id="ARBA00022989"/>
    </source>
</evidence>
<comment type="caution">
    <text evidence="9">The sequence shown here is derived from an EMBL/GenBank/DDBJ whole genome shotgun (WGS) entry which is preliminary data.</text>
</comment>
<evidence type="ECO:0000256" key="4">
    <source>
        <dbReference type="ARBA" id="ARBA00022692"/>
    </source>
</evidence>
<dbReference type="Pfam" id="PF00528">
    <property type="entry name" value="BPD_transp_1"/>
    <property type="match status" value="1"/>
</dbReference>
<gene>
    <name evidence="9" type="ORF">BKA02_001861</name>
</gene>
<keyword evidence="10" id="KW-1185">Reference proteome</keyword>
<feature type="transmembrane region" description="Helical" evidence="7">
    <location>
        <begin position="47"/>
        <end position="69"/>
    </location>
</feature>
<dbReference type="InterPro" id="IPR000515">
    <property type="entry name" value="MetI-like"/>
</dbReference>
<feature type="transmembrane region" description="Helical" evidence="7">
    <location>
        <begin position="214"/>
        <end position="236"/>
    </location>
</feature>
<dbReference type="PANTHER" id="PTHR43744">
    <property type="entry name" value="ABC TRANSPORTER PERMEASE PROTEIN MG189-RELATED-RELATED"/>
    <property type="match status" value="1"/>
</dbReference>
<proteinExistence type="inferred from homology"/>
<dbReference type="SUPFAM" id="SSF161098">
    <property type="entry name" value="MetI-like"/>
    <property type="match status" value="1"/>
</dbReference>
<dbReference type="Gene3D" id="1.10.3720.10">
    <property type="entry name" value="MetI-like"/>
    <property type="match status" value="1"/>
</dbReference>
<feature type="transmembrane region" description="Helical" evidence="7">
    <location>
        <begin position="114"/>
        <end position="133"/>
    </location>
</feature>
<keyword evidence="4 7" id="KW-0812">Transmembrane</keyword>
<comment type="similarity">
    <text evidence="7">Belongs to the binding-protein-dependent transport system permease family.</text>
</comment>
<dbReference type="EMBL" id="JACCBH010000001">
    <property type="protein sequence ID" value="NYD54806.1"/>
    <property type="molecule type" value="Genomic_DNA"/>
</dbReference>
<evidence type="ECO:0000259" key="8">
    <source>
        <dbReference type="PROSITE" id="PS50928"/>
    </source>
</evidence>
<dbReference type="GO" id="GO:0005886">
    <property type="term" value="C:plasma membrane"/>
    <property type="evidence" value="ECO:0007669"/>
    <property type="project" value="UniProtKB-SubCell"/>
</dbReference>
<dbReference type="Proteomes" id="UP000552045">
    <property type="component" value="Unassembled WGS sequence"/>
</dbReference>
<feature type="transmembrane region" description="Helical" evidence="7">
    <location>
        <begin position="170"/>
        <end position="194"/>
    </location>
</feature>
<keyword evidence="6 7" id="KW-0472">Membrane</keyword>
<name>A0A7Y9EVX0_9MICO</name>
<dbReference type="AlphaFoldDB" id="A0A7Y9EVX0"/>
<reference evidence="9 10" key="1">
    <citation type="submission" date="2020-07" db="EMBL/GenBank/DDBJ databases">
        <title>Sequencing the genomes of 1000 actinobacteria strains.</title>
        <authorList>
            <person name="Klenk H.-P."/>
        </authorList>
    </citation>
    <scope>NUCLEOTIDE SEQUENCE [LARGE SCALE GENOMIC DNA]</scope>
    <source>
        <strain evidence="9 10">DSM 22185</strain>
    </source>
</reference>
<protein>
    <submittedName>
        <fullName evidence="9">Raffinose/stachyose/melibiose transport system permease protein</fullName>
    </submittedName>
</protein>
<evidence type="ECO:0000256" key="2">
    <source>
        <dbReference type="ARBA" id="ARBA00022448"/>
    </source>
</evidence>
<dbReference type="PANTHER" id="PTHR43744:SF12">
    <property type="entry name" value="ABC TRANSPORTER PERMEASE PROTEIN MG189-RELATED"/>
    <property type="match status" value="1"/>
</dbReference>
<evidence type="ECO:0000256" key="3">
    <source>
        <dbReference type="ARBA" id="ARBA00022475"/>
    </source>
</evidence>
<accession>A0A7Y9EVX0</accession>
<organism evidence="9 10">
    <name type="scientific">Microbacterium pseudoresistens</name>
    <dbReference type="NCBI Taxonomy" id="640634"/>
    <lineage>
        <taxon>Bacteria</taxon>
        <taxon>Bacillati</taxon>
        <taxon>Actinomycetota</taxon>
        <taxon>Actinomycetes</taxon>
        <taxon>Micrococcales</taxon>
        <taxon>Microbacteriaceae</taxon>
        <taxon>Microbacterium</taxon>
    </lineage>
</organism>
<evidence type="ECO:0000313" key="10">
    <source>
        <dbReference type="Proteomes" id="UP000552045"/>
    </source>
</evidence>
<dbReference type="PROSITE" id="PS50928">
    <property type="entry name" value="ABC_TM1"/>
    <property type="match status" value="1"/>
</dbReference>
<dbReference type="InterPro" id="IPR035906">
    <property type="entry name" value="MetI-like_sf"/>
</dbReference>
<sequence>MPLYLLTVSTFKSTLEIYQNPLGLPEAFTLDNFVEAWVRADFSTYSWNSLVVTVGSILLTLLLALLASYPISRFRSWWATPMLGFFLLGLLVPVRLASVELFMLMKDLGLLNSHLGLILVYTATRLPFAIFILSNFMRAVPVELEEAARLDGAGHVRLLWSVLTPQVRPAVGIVTIFTAIAVWNDFYFPLLFIFDPKMRTLPLGLSTFVGQYGTDWGVLFAGLLLSMLPLALLFLFTSKQVREGVGAGGVK</sequence>
<evidence type="ECO:0000313" key="9">
    <source>
        <dbReference type="EMBL" id="NYD54806.1"/>
    </source>
</evidence>
<evidence type="ECO:0000256" key="7">
    <source>
        <dbReference type="RuleBase" id="RU363032"/>
    </source>
</evidence>
<comment type="subcellular location">
    <subcellularLocation>
        <location evidence="1 7">Cell membrane</location>
        <topology evidence="1 7">Multi-pass membrane protein</topology>
    </subcellularLocation>
</comment>